<comment type="subunit">
    <text evidence="6">Consists of a catalytic RNA component (M1 or rnpB) and a protein subunit.</text>
</comment>
<reference evidence="8" key="1">
    <citation type="journal article" date="2020" name="mSystems">
        <title>Genome- and Community-Level Interaction Insights into Carbon Utilization and Element Cycling Functions of Hydrothermarchaeota in Hydrothermal Sediment.</title>
        <authorList>
            <person name="Zhou Z."/>
            <person name="Liu Y."/>
            <person name="Xu W."/>
            <person name="Pan J."/>
            <person name="Luo Z.H."/>
            <person name="Li M."/>
        </authorList>
    </citation>
    <scope>NUCLEOTIDE SEQUENCE [LARGE SCALE GENOMIC DNA]</scope>
    <source>
        <strain evidence="8">HyVt-237</strain>
    </source>
</reference>
<proteinExistence type="inferred from homology"/>
<dbReference type="AlphaFoldDB" id="A0A7C0X906"/>
<dbReference type="PANTHER" id="PTHR33992">
    <property type="entry name" value="RIBONUCLEASE P PROTEIN COMPONENT"/>
    <property type="match status" value="1"/>
</dbReference>
<keyword evidence="5 6" id="KW-0694">RNA-binding</keyword>
<keyword evidence="3 6" id="KW-0255">Endonuclease</keyword>
<dbReference type="Proteomes" id="UP000885931">
    <property type="component" value="Unassembled WGS sequence"/>
</dbReference>
<evidence type="ECO:0000256" key="5">
    <source>
        <dbReference type="ARBA" id="ARBA00022884"/>
    </source>
</evidence>
<evidence type="ECO:0000256" key="2">
    <source>
        <dbReference type="ARBA" id="ARBA00022722"/>
    </source>
</evidence>
<dbReference type="EMBL" id="DRBW01000179">
    <property type="protein sequence ID" value="HDM90486.1"/>
    <property type="molecule type" value="Genomic_DNA"/>
</dbReference>
<dbReference type="InterPro" id="IPR014721">
    <property type="entry name" value="Ribsml_uS5_D2-typ_fold_subgr"/>
</dbReference>
<dbReference type="InterPro" id="IPR020568">
    <property type="entry name" value="Ribosomal_Su5_D2-typ_SF"/>
</dbReference>
<dbReference type="Gene3D" id="3.30.230.10">
    <property type="match status" value="1"/>
</dbReference>
<comment type="function">
    <text evidence="6">RNaseP catalyzes the removal of the 5'-leader sequence from pre-tRNA to produce the mature 5'-terminus. It can also cleave other RNA substrates such as 4.5S RNA. The protein component plays an auxiliary but essential role in vivo by binding to the 5'-leader sequence and broadening the substrate specificity of the ribozyme.</text>
</comment>
<name>A0A7C0X906_UNCW3</name>
<sequence length="120" mass="14553">MRKEGLPRREILKRGKDFNHILREGLWEKGEYFVIYYTWADDRKAGFAASRKIDTKVKRNRAKRLMREIYRKNRDLLPEGHYVFMALPQIFDADFEELIRSFESLAERIRKRKENEKNSG</sequence>
<comment type="caution">
    <text evidence="8">The sequence shown here is derived from an EMBL/GenBank/DDBJ whole genome shotgun (WGS) entry which is preliminary data.</text>
</comment>
<dbReference type="InterPro" id="IPR000100">
    <property type="entry name" value="RNase_P"/>
</dbReference>
<organism evidence="8">
    <name type="scientific">candidate division WOR-3 bacterium</name>
    <dbReference type="NCBI Taxonomy" id="2052148"/>
    <lineage>
        <taxon>Bacteria</taxon>
        <taxon>Bacteria division WOR-3</taxon>
    </lineage>
</organism>
<evidence type="ECO:0000313" key="8">
    <source>
        <dbReference type="EMBL" id="HDM90486.1"/>
    </source>
</evidence>
<keyword evidence="4 6" id="KW-0378">Hydrolase</keyword>
<dbReference type="GO" id="GO:0030677">
    <property type="term" value="C:ribonuclease P complex"/>
    <property type="evidence" value="ECO:0007669"/>
    <property type="project" value="TreeGrafter"/>
</dbReference>
<dbReference type="SUPFAM" id="SSF54211">
    <property type="entry name" value="Ribosomal protein S5 domain 2-like"/>
    <property type="match status" value="1"/>
</dbReference>
<evidence type="ECO:0000256" key="1">
    <source>
        <dbReference type="ARBA" id="ARBA00022694"/>
    </source>
</evidence>
<dbReference type="NCBIfam" id="TIGR00188">
    <property type="entry name" value="rnpA"/>
    <property type="match status" value="1"/>
</dbReference>
<keyword evidence="1 6" id="KW-0819">tRNA processing</keyword>
<accession>A0A7C0X906</accession>
<dbReference type="GO" id="GO:0004526">
    <property type="term" value="F:ribonuclease P activity"/>
    <property type="evidence" value="ECO:0007669"/>
    <property type="project" value="UniProtKB-UniRule"/>
</dbReference>
<evidence type="ECO:0000256" key="6">
    <source>
        <dbReference type="HAMAP-Rule" id="MF_00227"/>
    </source>
</evidence>
<evidence type="ECO:0000256" key="7">
    <source>
        <dbReference type="NCBIfam" id="TIGR00188"/>
    </source>
</evidence>
<gene>
    <name evidence="6 8" type="primary">rnpA</name>
    <name evidence="8" type="ORF">ENG67_04675</name>
</gene>
<dbReference type="GO" id="GO:0042781">
    <property type="term" value="F:3'-tRNA processing endoribonuclease activity"/>
    <property type="evidence" value="ECO:0007669"/>
    <property type="project" value="TreeGrafter"/>
</dbReference>
<dbReference type="PANTHER" id="PTHR33992:SF1">
    <property type="entry name" value="RIBONUCLEASE P PROTEIN COMPONENT"/>
    <property type="match status" value="1"/>
</dbReference>
<evidence type="ECO:0000256" key="3">
    <source>
        <dbReference type="ARBA" id="ARBA00022759"/>
    </source>
</evidence>
<comment type="catalytic activity">
    <reaction evidence="6">
        <text>Endonucleolytic cleavage of RNA, removing 5'-extranucleotides from tRNA precursor.</text>
        <dbReference type="EC" id="3.1.26.5"/>
    </reaction>
</comment>
<comment type="similarity">
    <text evidence="6">Belongs to the RnpA family.</text>
</comment>
<dbReference type="GO" id="GO:0000049">
    <property type="term" value="F:tRNA binding"/>
    <property type="evidence" value="ECO:0007669"/>
    <property type="project" value="UniProtKB-UniRule"/>
</dbReference>
<keyword evidence="2 6" id="KW-0540">Nuclease</keyword>
<evidence type="ECO:0000256" key="4">
    <source>
        <dbReference type="ARBA" id="ARBA00022801"/>
    </source>
</evidence>
<dbReference type="EC" id="3.1.26.5" evidence="6 7"/>
<dbReference type="Pfam" id="PF00825">
    <property type="entry name" value="Ribonuclease_P"/>
    <property type="match status" value="1"/>
</dbReference>
<protein>
    <recommendedName>
        <fullName evidence="6 7">Ribonuclease P protein component</fullName>
        <shortName evidence="6">RNase P protein</shortName>
        <shortName evidence="6">RNaseP protein</shortName>
        <ecNumber evidence="6 7">3.1.26.5</ecNumber>
    </recommendedName>
    <alternativeName>
        <fullName evidence="6">Protein C5</fullName>
    </alternativeName>
</protein>
<dbReference type="HAMAP" id="MF_00227">
    <property type="entry name" value="RNase_P"/>
    <property type="match status" value="1"/>
</dbReference>
<dbReference type="GO" id="GO:0001682">
    <property type="term" value="P:tRNA 5'-leader removal"/>
    <property type="evidence" value="ECO:0007669"/>
    <property type="project" value="UniProtKB-UniRule"/>
</dbReference>